<evidence type="ECO:0000256" key="1">
    <source>
        <dbReference type="SAM" id="SignalP"/>
    </source>
</evidence>
<dbReference type="InterPro" id="IPR012334">
    <property type="entry name" value="Pectin_lyas_fold"/>
</dbReference>
<gene>
    <name evidence="3" type="ORF">N7U62_14445</name>
</gene>
<dbReference type="Pfam" id="PF05048">
    <property type="entry name" value="NosD"/>
    <property type="match status" value="1"/>
</dbReference>
<dbReference type="InterPro" id="IPR026464">
    <property type="entry name" value="NosD_copper_fam"/>
</dbReference>
<dbReference type="NCBIfam" id="TIGR04247">
    <property type="entry name" value="NosD_copper_fam"/>
    <property type="match status" value="1"/>
</dbReference>
<dbReference type="InterPro" id="IPR007742">
    <property type="entry name" value="NosD_dom"/>
</dbReference>
<reference evidence="3 4" key="1">
    <citation type="submission" date="2022-10" db="EMBL/GenBank/DDBJ databases">
        <title>Comparative genomics and taxonomic characterization of three novel marine species of genus Reichenbachiella exhibiting antioxidant and polysaccharide degradation activities.</title>
        <authorList>
            <person name="Muhammad N."/>
            <person name="Lee Y.-J."/>
            <person name="Ko J."/>
            <person name="Kim S.-G."/>
        </authorList>
    </citation>
    <scope>NUCLEOTIDE SEQUENCE [LARGE SCALE GENOMIC DNA]</scope>
    <source>
        <strain evidence="3 4">ABR2-5</strain>
    </source>
</reference>
<sequence>MKLRLIIGLCFWLLLLDSQASELTVCQGCTLNSIRSAVEAAQAGDTIRVQPGIYDCENLAITKPLILLGEQRPTLDGGGKSYVLKLLADSIRVSGFSIINSGRSYTKDYSALYVSGSKGSQITDNHISQSFFGILVEKSREIKIAENKVVGTATREDQSGNGIHLWHCKKASISRNEVLGMRDGVYLEFVDSSSVADNYTHHNVRYGLHFMFSNHDEYSLNTFESNGAGVAVMFSKWIVMRENHFIENWGTASYGLLLKEIYDGEVIGNRFEENTLGIFIDGSSRINYRLNTFIQNGWAIKVSGGCYANHFSSNNFLGNSFDISYNSKMNDNTFNGNFWSEYSGYDLDQNGQGDVPYRPVKLFSYVVNKTPETIVLLRSLFVDLINFSEKVSPAFTPDDLVDHSPSMNKHK</sequence>
<dbReference type="SMART" id="SM00710">
    <property type="entry name" value="PbH1"/>
    <property type="match status" value="8"/>
</dbReference>
<dbReference type="Gene3D" id="2.160.20.10">
    <property type="entry name" value="Single-stranded right-handed beta-helix, Pectin lyase-like"/>
    <property type="match status" value="1"/>
</dbReference>
<dbReference type="InterPro" id="IPR006626">
    <property type="entry name" value="PbH1"/>
</dbReference>
<feature type="domain" description="Periplasmic copper-binding protein NosD beta helix" evidence="2">
    <location>
        <begin position="147"/>
        <end position="344"/>
    </location>
</feature>
<name>A0ABT3CWI1_9BACT</name>
<dbReference type="RefSeq" id="WP_264138696.1">
    <property type="nucleotide sequence ID" value="NZ_JAOYOD010000001.1"/>
</dbReference>
<evidence type="ECO:0000313" key="4">
    <source>
        <dbReference type="Proteomes" id="UP001300692"/>
    </source>
</evidence>
<dbReference type="Proteomes" id="UP001300692">
    <property type="component" value="Unassembled WGS sequence"/>
</dbReference>
<keyword evidence="1" id="KW-0732">Signal</keyword>
<evidence type="ECO:0000313" key="3">
    <source>
        <dbReference type="EMBL" id="MCV9387879.1"/>
    </source>
</evidence>
<organism evidence="3 4">
    <name type="scientific">Reichenbachiella ulvae</name>
    <dbReference type="NCBI Taxonomy" id="2980104"/>
    <lineage>
        <taxon>Bacteria</taxon>
        <taxon>Pseudomonadati</taxon>
        <taxon>Bacteroidota</taxon>
        <taxon>Cytophagia</taxon>
        <taxon>Cytophagales</taxon>
        <taxon>Reichenbachiellaceae</taxon>
        <taxon>Reichenbachiella</taxon>
    </lineage>
</organism>
<dbReference type="InterPro" id="IPR011050">
    <property type="entry name" value="Pectin_lyase_fold/virulence"/>
</dbReference>
<evidence type="ECO:0000259" key="2">
    <source>
        <dbReference type="Pfam" id="PF05048"/>
    </source>
</evidence>
<proteinExistence type="predicted"/>
<feature type="signal peptide" evidence="1">
    <location>
        <begin position="1"/>
        <end position="20"/>
    </location>
</feature>
<keyword evidence="4" id="KW-1185">Reference proteome</keyword>
<dbReference type="EMBL" id="JAOYOD010000001">
    <property type="protein sequence ID" value="MCV9387879.1"/>
    <property type="molecule type" value="Genomic_DNA"/>
</dbReference>
<accession>A0ABT3CWI1</accession>
<protein>
    <submittedName>
        <fullName evidence="3">Nitrous oxide reductase family maturation protein NosD</fullName>
    </submittedName>
</protein>
<comment type="caution">
    <text evidence="3">The sequence shown here is derived from an EMBL/GenBank/DDBJ whole genome shotgun (WGS) entry which is preliminary data.</text>
</comment>
<feature type="chain" id="PRO_5046114153" evidence="1">
    <location>
        <begin position="21"/>
        <end position="411"/>
    </location>
</feature>
<dbReference type="SUPFAM" id="SSF51126">
    <property type="entry name" value="Pectin lyase-like"/>
    <property type="match status" value="1"/>
</dbReference>